<protein>
    <recommendedName>
        <fullName evidence="5">Alpha/beta hydrolase</fullName>
    </recommendedName>
</protein>
<name>A0A291RCY3_9NOCA</name>
<dbReference type="Proteomes" id="UP000221961">
    <property type="component" value="Chromosome"/>
</dbReference>
<reference evidence="3 4" key="1">
    <citation type="submission" date="2017-10" db="EMBL/GenBank/DDBJ databases">
        <title>Comparative genomics between pathogenic Norcardia.</title>
        <authorList>
            <person name="Zeng L."/>
        </authorList>
    </citation>
    <scope>NUCLEOTIDE SEQUENCE [LARGE SCALE GENOMIC DNA]</scope>
    <source>
        <strain evidence="3 4">NC_YFY_NT001</strain>
    </source>
</reference>
<dbReference type="PANTHER" id="PTHR22946">
    <property type="entry name" value="DIENELACTONE HYDROLASE DOMAIN-CONTAINING PROTEIN-RELATED"/>
    <property type="match status" value="1"/>
</dbReference>
<evidence type="ECO:0000256" key="2">
    <source>
        <dbReference type="ARBA" id="ARBA00022801"/>
    </source>
</evidence>
<comment type="similarity">
    <text evidence="1">Belongs to the AB hydrolase superfamily.</text>
</comment>
<dbReference type="Gene3D" id="3.40.50.1820">
    <property type="entry name" value="alpha/beta hydrolase"/>
    <property type="match status" value="1"/>
</dbReference>
<dbReference type="InterPro" id="IPR050261">
    <property type="entry name" value="FrsA_esterase"/>
</dbReference>
<dbReference type="GO" id="GO:0052689">
    <property type="term" value="F:carboxylic ester hydrolase activity"/>
    <property type="evidence" value="ECO:0007669"/>
    <property type="project" value="UniProtKB-ARBA"/>
</dbReference>
<sequence>MTAPYLQPFVLSIDSVARERHGRVDLYVPEGDGRHPAVVFVHGGPVPADLVPTPRDWPLFVGYGNAVAARGAVGVTVDHRLHDFGDFATAAEDVVAAVELARKDARVDPRRIALWFFSGAGFLVADWLREVPEWLRCVGLNYPAVAAFPGVAIDARFRPVEAVGTGRRVPIVLTRVGREREMIAEGVAAFVGAAEERGADLRIIDVPEGQHGFDQLDHTEQSREAVERALRAVLDELR</sequence>
<evidence type="ECO:0008006" key="5">
    <source>
        <dbReference type="Google" id="ProtNLM"/>
    </source>
</evidence>
<dbReference type="AlphaFoldDB" id="A0A291RCY3"/>
<organism evidence="3 4">
    <name type="scientific">Nocardia terpenica</name>
    <dbReference type="NCBI Taxonomy" id="455432"/>
    <lineage>
        <taxon>Bacteria</taxon>
        <taxon>Bacillati</taxon>
        <taxon>Actinomycetota</taxon>
        <taxon>Actinomycetes</taxon>
        <taxon>Mycobacteriales</taxon>
        <taxon>Nocardiaceae</taxon>
        <taxon>Nocardia</taxon>
    </lineage>
</organism>
<keyword evidence="2" id="KW-0378">Hydrolase</keyword>
<dbReference type="InterPro" id="IPR029058">
    <property type="entry name" value="AB_hydrolase_fold"/>
</dbReference>
<evidence type="ECO:0000313" key="3">
    <source>
        <dbReference type="EMBL" id="ATL65185.1"/>
    </source>
</evidence>
<proteinExistence type="inferred from homology"/>
<dbReference type="EMBL" id="CP023778">
    <property type="protein sequence ID" value="ATL65185.1"/>
    <property type="molecule type" value="Genomic_DNA"/>
</dbReference>
<evidence type="ECO:0000256" key="1">
    <source>
        <dbReference type="ARBA" id="ARBA00008645"/>
    </source>
</evidence>
<evidence type="ECO:0000313" key="4">
    <source>
        <dbReference type="Proteomes" id="UP000221961"/>
    </source>
</evidence>
<dbReference type="PANTHER" id="PTHR22946:SF9">
    <property type="entry name" value="POLYKETIDE TRANSFERASE AF380"/>
    <property type="match status" value="1"/>
</dbReference>
<gene>
    <name evidence="3" type="ORF">CRH09_01980</name>
</gene>
<accession>A0A291RCY3</accession>
<dbReference type="SUPFAM" id="SSF53474">
    <property type="entry name" value="alpha/beta-Hydrolases"/>
    <property type="match status" value="1"/>
</dbReference>
<dbReference type="KEGG" id="ntp:CRH09_01980"/>